<feature type="region of interest" description="Disordered" evidence="1">
    <location>
        <begin position="73"/>
        <end position="128"/>
    </location>
</feature>
<evidence type="ECO:0000313" key="2">
    <source>
        <dbReference type="EMBL" id="MCY0387233.1"/>
    </source>
</evidence>
<dbReference type="RefSeq" id="WP_267846988.1">
    <property type="nucleotide sequence ID" value="NZ_JAPMXC010000001.1"/>
</dbReference>
<evidence type="ECO:0000313" key="3">
    <source>
        <dbReference type="Proteomes" id="UP001082899"/>
    </source>
</evidence>
<name>A0ABT3ZL20_9BURK</name>
<feature type="compositionally biased region" description="Basic and acidic residues" evidence="1">
    <location>
        <begin position="73"/>
        <end position="83"/>
    </location>
</feature>
<comment type="caution">
    <text evidence="2">The sequence shown here is derived from an EMBL/GenBank/DDBJ whole genome shotgun (WGS) entry which is preliminary data.</text>
</comment>
<proteinExistence type="predicted"/>
<accession>A0ABT3ZL20</accession>
<sequence length="252" mass="27481">MDDAVLTRIYGYHGRRAEDVYNATRFPERRYAVYGVDGYNRMLSGALERVDNSVPRPYASAYDGWIDERDAASEARRANRDAPTRSGPSSTDQGRRYSHRVPRAVDNATRVAASTVETGREKKTAAATGKLPVAMATDVALPAGQTSRTGQALPAGQTSRTGQASRASGSSRVGDVRLVLNMPADSTVTIWHPASTAVVVSNGAAEATRRDGSWRRHEPSLAEAIKAEIREDITRRLRRNRPGGRCSGRFHE</sequence>
<gene>
    <name evidence="2" type="ORF">OVY01_08300</name>
</gene>
<organism evidence="2 3">
    <name type="scientific">Robbsia betulipollinis</name>
    <dbReference type="NCBI Taxonomy" id="2981849"/>
    <lineage>
        <taxon>Bacteria</taxon>
        <taxon>Pseudomonadati</taxon>
        <taxon>Pseudomonadota</taxon>
        <taxon>Betaproteobacteria</taxon>
        <taxon>Burkholderiales</taxon>
        <taxon>Burkholderiaceae</taxon>
        <taxon>Robbsia</taxon>
    </lineage>
</organism>
<keyword evidence="3" id="KW-1185">Reference proteome</keyword>
<reference evidence="2" key="1">
    <citation type="submission" date="2022-11" db="EMBL/GenBank/DDBJ databases">
        <title>Robbsia betulipollinis sp. nov., isolated from pollen of birch (Betula pendula).</title>
        <authorList>
            <person name="Shi H."/>
            <person name="Ambika Manirajan B."/>
            <person name="Ratering S."/>
            <person name="Geissler-Plaum R."/>
            <person name="Schnell S."/>
        </authorList>
    </citation>
    <scope>NUCLEOTIDE SEQUENCE</scope>
    <source>
        <strain evidence="2">Bb-Pol-6</strain>
    </source>
</reference>
<evidence type="ECO:0000256" key="1">
    <source>
        <dbReference type="SAM" id="MobiDB-lite"/>
    </source>
</evidence>
<protein>
    <submittedName>
        <fullName evidence="2">Uncharacterized protein</fullName>
    </submittedName>
</protein>
<dbReference type="Proteomes" id="UP001082899">
    <property type="component" value="Unassembled WGS sequence"/>
</dbReference>
<dbReference type="EMBL" id="JAPMXC010000001">
    <property type="protein sequence ID" value="MCY0387233.1"/>
    <property type="molecule type" value="Genomic_DNA"/>
</dbReference>
<feature type="region of interest" description="Disordered" evidence="1">
    <location>
        <begin position="145"/>
        <end position="171"/>
    </location>
</feature>